<dbReference type="EMBL" id="BQNB010020824">
    <property type="protein sequence ID" value="GJU00035.1"/>
    <property type="molecule type" value="Genomic_DNA"/>
</dbReference>
<dbReference type="CDD" id="cd00303">
    <property type="entry name" value="retropepsin_like"/>
    <property type="match status" value="1"/>
</dbReference>
<evidence type="ECO:0000313" key="1">
    <source>
        <dbReference type="EMBL" id="GJU00035.1"/>
    </source>
</evidence>
<dbReference type="PANTHER" id="PTHR33067">
    <property type="entry name" value="RNA-DIRECTED DNA POLYMERASE-RELATED"/>
    <property type="match status" value="1"/>
</dbReference>
<comment type="caution">
    <text evidence="1">The sequence shown here is derived from an EMBL/GenBank/DDBJ whole genome shotgun (WGS) entry which is preliminary data.</text>
</comment>
<keyword evidence="1" id="KW-0808">Transferase</keyword>
<evidence type="ECO:0000313" key="2">
    <source>
        <dbReference type="Proteomes" id="UP001151760"/>
    </source>
</evidence>
<dbReference type="Proteomes" id="UP001151760">
    <property type="component" value="Unassembled WGS sequence"/>
</dbReference>
<dbReference type="GO" id="GO:0003964">
    <property type="term" value="F:RNA-directed DNA polymerase activity"/>
    <property type="evidence" value="ECO:0007669"/>
    <property type="project" value="UniProtKB-KW"/>
</dbReference>
<reference evidence="1" key="1">
    <citation type="journal article" date="2022" name="Int. J. Mol. Sci.">
        <title>Draft Genome of Tanacetum Coccineum: Genomic Comparison of Closely Related Tanacetum-Family Plants.</title>
        <authorList>
            <person name="Yamashiro T."/>
            <person name="Shiraishi A."/>
            <person name="Nakayama K."/>
            <person name="Satake H."/>
        </authorList>
    </citation>
    <scope>NUCLEOTIDE SEQUENCE</scope>
</reference>
<keyword evidence="2" id="KW-1185">Reference proteome</keyword>
<organism evidence="1 2">
    <name type="scientific">Tanacetum coccineum</name>
    <dbReference type="NCBI Taxonomy" id="301880"/>
    <lineage>
        <taxon>Eukaryota</taxon>
        <taxon>Viridiplantae</taxon>
        <taxon>Streptophyta</taxon>
        <taxon>Embryophyta</taxon>
        <taxon>Tracheophyta</taxon>
        <taxon>Spermatophyta</taxon>
        <taxon>Magnoliopsida</taxon>
        <taxon>eudicotyledons</taxon>
        <taxon>Gunneridae</taxon>
        <taxon>Pentapetalae</taxon>
        <taxon>asterids</taxon>
        <taxon>campanulids</taxon>
        <taxon>Asterales</taxon>
        <taxon>Asteraceae</taxon>
        <taxon>Asteroideae</taxon>
        <taxon>Anthemideae</taxon>
        <taxon>Anthemidinae</taxon>
        <taxon>Tanacetum</taxon>
    </lineage>
</organism>
<keyword evidence="1" id="KW-0548">Nucleotidyltransferase</keyword>
<dbReference type="InterPro" id="IPR021109">
    <property type="entry name" value="Peptidase_aspartic_dom_sf"/>
</dbReference>
<name>A0ABQ5IK28_9ASTR</name>
<gene>
    <name evidence="1" type="ORF">Tco_1110373</name>
</gene>
<keyword evidence="1" id="KW-0695">RNA-directed DNA polymerase</keyword>
<sequence length="362" mass="40461">MIPYPSRLNKEKLQGKADIQIHSFLQMFKKIHFNMSFAEALAHMPKFAKMVKDLLTNKEKLLELENTPLNENCLVMLLKKLPEKLGDTGRFLIPCDFYGLESCMALADLGASINLMPLSVWKILSLPELSSTRMTLELATRTVAYPAGIAEDVFIQVGKFTIPADCVVVDYEVDPRVPLILGRPFLRTAHALVDVLCEKLTLQVGDEELVFNVESTSKYPRKHGDESIHKIDILDITCEDHFQEVLNVQKSINPMSGRLTPSPDPVVESLSPSFTPFGDSEFLLEQTDAFISLDESIPPGIDNGIYDSEGDILFLEELLNEDPTPNLPPIPLPVCLIIETEKIKSSIDDPPDLKLKDLPCKT</sequence>
<reference evidence="1" key="2">
    <citation type="submission" date="2022-01" db="EMBL/GenBank/DDBJ databases">
        <authorList>
            <person name="Yamashiro T."/>
            <person name="Shiraishi A."/>
            <person name="Satake H."/>
            <person name="Nakayama K."/>
        </authorList>
    </citation>
    <scope>NUCLEOTIDE SEQUENCE</scope>
</reference>
<protein>
    <submittedName>
        <fullName evidence="1">Reverse transcriptase domain-containing protein</fullName>
    </submittedName>
</protein>
<accession>A0ABQ5IK28</accession>
<dbReference type="Gene3D" id="2.40.70.10">
    <property type="entry name" value="Acid Proteases"/>
    <property type="match status" value="1"/>
</dbReference>
<proteinExistence type="predicted"/>
<dbReference type="PANTHER" id="PTHR33067:SF35">
    <property type="entry name" value="ASPARTIC PEPTIDASE DDI1-TYPE DOMAIN-CONTAINING PROTEIN"/>
    <property type="match status" value="1"/>
</dbReference>